<keyword evidence="3" id="KW-0540">Nuclease</keyword>
<gene>
    <name evidence="3" type="primary">LOC113213263</name>
</gene>
<dbReference type="Gene3D" id="1.10.150.320">
    <property type="entry name" value="Photosystem II 12 kDa extrinsic protein"/>
    <property type="match status" value="1"/>
</dbReference>
<feature type="compositionally biased region" description="Low complexity" evidence="1">
    <location>
        <begin position="116"/>
        <end position="128"/>
    </location>
</feature>
<dbReference type="GO" id="GO:0004519">
    <property type="term" value="F:endonuclease activity"/>
    <property type="evidence" value="ECO:0007669"/>
    <property type="project" value="UniProtKB-KW"/>
</dbReference>
<evidence type="ECO:0000256" key="1">
    <source>
        <dbReference type="SAM" id="MobiDB-lite"/>
    </source>
</evidence>
<dbReference type="InterPro" id="IPR036691">
    <property type="entry name" value="Endo/exonu/phosph_ase_sf"/>
</dbReference>
<sequence length="569" mass="63175">MTMGQNSSVPVVGRRKSFRNSWRSPFPPRCRSRKGNLSATFNVLDVDTKIDQLNVNIASEEELMTLPGISRIDAHCIVEYRQRLGRFKKVEDLALVSGIGADKLSSIKPEICVGPRRSPSCASSRAQSVDSLPSVDKPSPRPLPLVNINSATIFELQTIPCFTQEIAANVIDYRDKHGNFANLDQLTKVKGINHIRLGAVRSRLTIDTEQSSAPVRNGFPPIFNLVQSTPKGSPKLPSSHSSQPIANGKISGHRKTMSVPIKFGPTSNGVAVRDILDILSACSPRPIVEDHFDGKRKGRPAMRIATWNLSGLSIEKVENPGVKEVICRTILENRFSLVALQDIQSTEALEKICNELNFPTLRRVKEWKENSHSWLHQCCKGLGFLWDTSDGISLSTVNMEKLPGLEDSPEVLHAVFKIGGLQVSITNVNFEETLQCDPKTDILSTISKEYLKDESSNQIVLGDFSFFQDRIEECDDVKDFQAVLPAKISTNSIPLNHHSLDYLFTDNIFLNKTVKSQYTDMSGVVRQGLTHLAIPRSWSWGGPASEHCPVWCEFYVSKKVLSPCATRKG</sequence>
<evidence type="ECO:0000313" key="3">
    <source>
        <dbReference type="RefSeq" id="XP_026288062.1"/>
    </source>
</evidence>
<keyword evidence="3" id="KW-0255">Endonuclease</keyword>
<reference evidence="3" key="1">
    <citation type="submission" date="2025-08" db="UniProtKB">
        <authorList>
            <consortium name="RefSeq"/>
        </authorList>
    </citation>
    <scope>IDENTIFICATION</scope>
    <source>
        <tissue evidence="3">Whole organism</tissue>
    </source>
</reference>
<protein>
    <submittedName>
        <fullName evidence="3">Endonuclease/exonuclease/phosphatase family domain-containing protein 1 isoform X1</fullName>
    </submittedName>
</protein>
<dbReference type="PANTHER" id="PTHR21180:SF32">
    <property type="entry name" value="ENDONUCLEASE_EXONUCLEASE_PHOSPHATASE FAMILY DOMAIN-CONTAINING PROTEIN 1"/>
    <property type="match status" value="1"/>
</dbReference>
<dbReference type="AlphaFoldDB" id="A0A6J1T543"/>
<dbReference type="OrthoDB" id="6237065at2759"/>
<dbReference type="Gene3D" id="3.60.10.10">
    <property type="entry name" value="Endonuclease/exonuclease/phosphatase"/>
    <property type="match status" value="1"/>
</dbReference>
<dbReference type="KEGG" id="foc:113213263"/>
<proteinExistence type="predicted"/>
<accession>A0A6J1T543</accession>
<organism evidence="2 3">
    <name type="scientific">Frankliniella occidentalis</name>
    <name type="common">Western flower thrips</name>
    <name type="synonym">Euthrips occidentalis</name>
    <dbReference type="NCBI Taxonomy" id="133901"/>
    <lineage>
        <taxon>Eukaryota</taxon>
        <taxon>Metazoa</taxon>
        <taxon>Ecdysozoa</taxon>
        <taxon>Arthropoda</taxon>
        <taxon>Hexapoda</taxon>
        <taxon>Insecta</taxon>
        <taxon>Pterygota</taxon>
        <taxon>Neoptera</taxon>
        <taxon>Paraneoptera</taxon>
        <taxon>Thysanoptera</taxon>
        <taxon>Terebrantia</taxon>
        <taxon>Thripoidea</taxon>
        <taxon>Thripidae</taxon>
        <taxon>Frankliniella</taxon>
    </lineage>
</organism>
<keyword evidence="3" id="KW-0378">Hydrolase</keyword>
<dbReference type="InterPro" id="IPR051675">
    <property type="entry name" value="Endo/Exo/Phosphatase_dom_1"/>
</dbReference>
<dbReference type="RefSeq" id="XP_026288062.1">
    <property type="nucleotide sequence ID" value="XM_026432277.2"/>
</dbReference>
<feature type="region of interest" description="Disordered" evidence="1">
    <location>
        <begin position="116"/>
        <end position="140"/>
    </location>
</feature>
<dbReference type="Proteomes" id="UP000504606">
    <property type="component" value="Unplaced"/>
</dbReference>
<name>A0A6J1T543_FRAOC</name>
<dbReference type="Gene3D" id="1.10.150.280">
    <property type="entry name" value="AF1531-like domain"/>
    <property type="match status" value="1"/>
</dbReference>
<dbReference type="GO" id="GO:0005886">
    <property type="term" value="C:plasma membrane"/>
    <property type="evidence" value="ECO:0007669"/>
    <property type="project" value="TreeGrafter"/>
</dbReference>
<dbReference type="Pfam" id="PF12836">
    <property type="entry name" value="HHH_3"/>
    <property type="match status" value="2"/>
</dbReference>
<dbReference type="SUPFAM" id="SSF56219">
    <property type="entry name" value="DNase I-like"/>
    <property type="match status" value="1"/>
</dbReference>
<keyword evidence="2" id="KW-1185">Reference proteome</keyword>
<feature type="region of interest" description="Disordered" evidence="1">
    <location>
        <begin position="230"/>
        <end position="252"/>
    </location>
</feature>
<feature type="compositionally biased region" description="Polar residues" evidence="1">
    <location>
        <begin position="230"/>
        <end position="245"/>
    </location>
</feature>
<dbReference type="GeneID" id="113213263"/>
<dbReference type="SUPFAM" id="SSF47781">
    <property type="entry name" value="RuvA domain 2-like"/>
    <property type="match status" value="2"/>
</dbReference>
<evidence type="ECO:0000313" key="2">
    <source>
        <dbReference type="Proteomes" id="UP000504606"/>
    </source>
</evidence>
<dbReference type="PANTHER" id="PTHR21180">
    <property type="entry name" value="ENDONUCLEASE/EXONUCLEASE/PHOSPHATASE FAMILY DOMAIN-CONTAINING PROTEIN 1"/>
    <property type="match status" value="1"/>
</dbReference>
<dbReference type="InterPro" id="IPR010994">
    <property type="entry name" value="RuvA_2-like"/>
</dbReference>